<dbReference type="Proteomes" id="UP000325576">
    <property type="component" value="Unassembled WGS sequence"/>
</dbReference>
<reference evidence="1 2" key="1">
    <citation type="journal article" date="2017" name="Poromechanics V (2013)">
        <title>Genomic Characterization of the Arsenic-Tolerant Actinobacterium, &lt;i&gt;Rhodococcus erythropolis&lt;/i&gt; S43.</title>
        <authorList>
            <person name="Retamal-Morales G."/>
            <person name="Mehnert M."/>
            <person name="Schwabe R."/>
            <person name="Tischler D."/>
            <person name="Schloemann M."/>
            <person name="Levican G.J."/>
        </authorList>
    </citation>
    <scope>NUCLEOTIDE SEQUENCE [LARGE SCALE GENOMIC DNA]</scope>
    <source>
        <strain evidence="1 2">S43</strain>
    </source>
</reference>
<accession>A0A0C3ABQ1</accession>
<name>A0A0C3ABQ1_RHOER</name>
<gene>
    <name evidence="1" type="ORF">BS297_27405</name>
</gene>
<sequence>MRIYFALVGRELSTRLITYVPLDDATRIGFEQQNELISHQRAARSSVRAARQRLSVPSTQ</sequence>
<proteinExistence type="predicted"/>
<comment type="caution">
    <text evidence="1">The sequence shown here is derived from an EMBL/GenBank/DDBJ whole genome shotgun (WGS) entry which is preliminary data.</text>
</comment>
<evidence type="ECO:0000313" key="1">
    <source>
        <dbReference type="EMBL" id="KAB2582140.1"/>
    </source>
</evidence>
<dbReference type="EMBL" id="MRBO01000731">
    <property type="protein sequence ID" value="KAB2582140.1"/>
    <property type="molecule type" value="Genomic_DNA"/>
</dbReference>
<organism evidence="1 2">
    <name type="scientific">Rhodococcus erythropolis</name>
    <name type="common">Arthrobacter picolinophilus</name>
    <dbReference type="NCBI Taxonomy" id="1833"/>
    <lineage>
        <taxon>Bacteria</taxon>
        <taxon>Bacillati</taxon>
        <taxon>Actinomycetota</taxon>
        <taxon>Actinomycetes</taxon>
        <taxon>Mycobacteriales</taxon>
        <taxon>Nocardiaceae</taxon>
        <taxon>Rhodococcus</taxon>
        <taxon>Rhodococcus erythropolis group</taxon>
    </lineage>
</organism>
<protein>
    <submittedName>
        <fullName evidence="1">Uncharacterized protein</fullName>
    </submittedName>
</protein>
<evidence type="ECO:0000313" key="2">
    <source>
        <dbReference type="Proteomes" id="UP000325576"/>
    </source>
</evidence>
<dbReference type="AlphaFoldDB" id="A0A0C3ABQ1"/>